<reference evidence="1 2" key="3">
    <citation type="journal article" date="2022" name="Microbiol. Spectr.">
        <title>Folding features and dynamics of 3D genome architecture in plant fungal pathogens.</title>
        <authorList>
            <person name="Xia C."/>
        </authorList>
    </citation>
    <scope>NUCLEOTIDE SEQUENCE [LARGE SCALE GENOMIC DNA]</scope>
    <source>
        <strain evidence="1 2">93-210</strain>
    </source>
</reference>
<protein>
    <submittedName>
        <fullName evidence="1">Uncharacterized protein</fullName>
    </submittedName>
</protein>
<proteinExistence type="predicted"/>
<evidence type="ECO:0000313" key="1">
    <source>
        <dbReference type="EMBL" id="KAI7954484.1"/>
    </source>
</evidence>
<sequence length="994" mass="114851">MPSLHGVKNHRQHQSESEKKRQKKNADSINRRNADSRLVLNTLNRRPFQSFRLQTDHHPANTSSDSRDGLLEGAEQNTEDDGVNFVDEAFYPQNHADANHRGYEDDDDESMEGWDSIPWTIRGNPTRRSQPLDSILSQEVRTANQSNIANSLQHQWDLIMPRLFAVYLWLKSQTKNWTTDNSFVSFVPTFCSCPRDAQKTSQWIDCVDIVGQERRQFLFCKCMPRAIHLLANGFLCSSPTQPTTGFSMRLMHHHNYAWQLCNVRNLPFSEVQRRFGEERSFILWDKKGVSGRELRNCLSSVIVVYRELLERNKALVKAELGLEGQRSLANDCCPACFGPSSATGDQSNPKVNHRLVVCLDGNFQHRHHKAASRNYTPLKTPDLFVQPSDLDNMKRYIAELEVIHKVSRSKKTPDKCADSHKAADDTRNETTWKGCDDTGLMGSCCRHDGVIYLANIVETGENRALPLSILKRLLQNIDPNRPVGVLYDIGCSLDKFIEKRKILPQDRSRLFFGTAVFHAFVHDWPCQLSYNPRYNDGWGLSDGDAMERLWSSLSPQVSPLRYATHNNRLGALAHRCKFRNKEGILGLAAWLRQKFLNALRKRDAAKKELKEIFHTLNPYEEGHINYSKDFLRAQWEKQTRCESQRAEDDELRMKQLAEFFRNKEVLDKTKKDIFGVRHRLPRCVEDWHDIVTIFENHEVKQQELAVLLGPDYQELLGATVDKEKMLALLWEAKSQLFSQAVQLQGERHPIMGSQTVGTRIQQRILKAITRRKSPVDKAIKEFNKRRSTYLAAYEPTRLKLPENKELGYKAFLKMDLNDPFWNDGFFFHSRDPWAVDSTVRSGIMAMLMMDRVQEEVQILSQELDLNLIDTLLRLSPEQIDYNNPENRLAAIPILLPITIKLGVMRYELQTCLKNHEQLMSVWISDIDWLWESTRNQHTKSTHPWFESVSFLRGRRYHNTLNGIDDAMEQLNFAEGQANEPDVESSDEENSEGGE</sequence>
<reference evidence="2" key="1">
    <citation type="journal article" date="2018" name="BMC Genomics">
        <title>Genomic insights into host adaptation between the wheat stripe rust pathogen (Puccinia striiformis f. sp. tritici) and the barley stripe rust pathogen (Puccinia striiformis f. sp. hordei).</title>
        <authorList>
            <person name="Xia C."/>
            <person name="Wang M."/>
            <person name="Yin C."/>
            <person name="Cornejo O.E."/>
            <person name="Hulbert S.H."/>
            <person name="Chen X."/>
        </authorList>
    </citation>
    <scope>NUCLEOTIDE SEQUENCE [LARGE SCALE GENOMIC DNA]</scope>
    <source>
        <strain evidence="2">93-210</strain>
    </source>
</reference>
<reference evidence="2" key="2">
    <citation type="journal article" date="2018" name="Mol. Plant Microbe Interact.">
        <title>Genome sequence resources for the wheat stripe rust pathogen (Puccinia striiformis f. sp. tritici) and the barley stripe rust pathogen (Puccinia striiformis f. sp. hordei).</title>
        <authorList>
            <person name="Xia C."/>
            <person name="Wang M."/>
            <person name="Yin C."/>
            <person name="Cornejo O.E."/>
            <person name="Hulbert S.H."/>
            <person name="Chen X."/>
        </authorList>
    </citation>
    <scope>NUCLEOTIDE SEQUENCE [LARGE SCALE GENOMIC DNA]</scope>
    <source>
        <strain evidence="2">93-210</strain>
    </source>
</reference>
<dbReference type="Proteomes" id="UP001060170">
    <property type="component" value="Chromosome 5"/>
</dbReference>
<comment type="caution">
    <text evidence="1">The sequence shown here is derived from an EMBL/GenBank/DDBJ whole genome shotgun (WGS) entry which is preliminary data.</text>
</comment>
<gene>
    <name evidence="1" type="ORF">MJO28_004884</name>
</gene>
<keyword evidence="2" id="KW-1185">Reference proteome</keyword>
<dbReference type="EMBL" id="CM045869">
    <property type="protein sequence ID" value="KAI7954484.1"/>
    <property type="molecule type" value="Genomic_DNA"/>
</dbReference>
<accession>A0ACC0EJV9</accession>
<name>A0ACC0EJV9_9BASI</name>
<evidence type="ECO:0000313" key="2">
    <source>
        <dbReference type="Proteomes" id="UP001060170"/>
    </source>
</evidence>
<organism evidence="1 2">
    <name type="scientific">Puccinia striiformis f. sp. tritici</name>
    <dbReference type="NCBI Taxonomy" id="168172"/>
    <lineage>
        <taxon>Eukaryota</taxon>
        <taxon>Fungi</taxon>
        <taxon>Dikarya</taxon>
        <taxon>Basidiomycota</taxon>
        <taxon>Pucciniomycotina</taxon>
        <taxon>Pucciniomycetes</taxon>
        <taxon>Pucciniales</taxon>
        <taxon>Pucciniaceae</taxon>
        <taxon>Puccinia</taxon>
    </lineage>
</organism>